<dbReference type="EMBL" id="WNKU01000006">
    <property type="protein sequence ID" value="MTV48784.1"/>
    <property type="molecule type" value="Genomic_DNA"/>
</dbReference>
<dbReference type="InterPro" id="IPR010809">
    <property type="entry name" value="FliD_C"/>
</dbReference>
<dbReference type="InterPro" id="IPR040026">
    <property type="entry name" value="FliD"/>
</dbReference>
<dbReference type="RefSeq" id="WP_155475886.1">
    <property type="nucleotide sequence ID" value="NZ_WNKU01000006.1"/>
</dbReference>
<dbReference type="Proteomes" id="UP000430670">
    <property type="component" value="Unassembled WGS sequence"/>
</dbReference>
<keyword evidence="2" id="KW-0969">Cilium</keyword>
<dbReference type="PANTHER" id="PTHR30288:SF0">
    <property type="entry name" value="FLAGELLAR HOOK-ASSOCIATED PROTEIN 2"/>
    <property type="match status" value="1"/>
</dbReference>
<dbReference type="OrthoDB" id="2079010at2"/>
<dbReference type="GO" id="GO:0009421">
    <property type="term" value="C:bacterial-type flagellum filament cap"/>
    <property type="evidence" value="ECO:0007669"/>
    <property type="project" value="InterPro"/>
</dbReference>
<keyword evidence="3" id="KW-1185">Reference proteome</keyword>
<reference evidence="2 3" key="1">
    <citation type="submission" date="2019-11" db="EMBL/GenBank/DDBJ databases">
        <title>Whole-genome sequence of a the green, strictly anaerobic photosynthetic bacterium Heliobacillus mobilis DSM 6151.</title>
        <authorList>
            <person name="Kyndt J.A."/>
            <person name="Meyer T.E."/>
        </authorList>
    </citation>
    <scope>NUCLEOTIDE SEQUENCE [LARGE SCALE GENOMIC DNA]</scope>
    <source>
        <strain evidence="2 3">DSM 6151</strain>
    </source>
</reference>
<keyword evidence="2" id="KW-0282">Flagellum</keyword>
<evidence type="ECO:0000313" key="3">
    <source>
        <dbReference type="Proteomes" id="UP000430670"/>
    </source>
</evidence>
<keyword evidence="2" id="KW-0966">Cell projection</keyword>
<comment type="caution">
    <text evidence="2">The sequence shown here is derived from an EMBL/GenBank/DDBJ whole genome shotgun (WGS) entry which is preliminary data.</text>
</comment>
<evidence type="ECO:0000259" key="1">
    <source>
        <dbReference type="Pfam" id="PF07195"/>
    </source>
</evidence>
<feature type="domain" description="Flagellar hook-associated protein 2 C-terminal" evidence="1">
    <location>
        <begin position="232"/>
        <end position="304"/>
    </location>
</feature>
<dbReference type="Pfam" id="PF07195">
    <property type="entry name" value="FliD_C"/>
    <property type="match status" value="1"/>
</dbReference>
<dbReference type="PANTHER" id="PTHR30288">
    <property type="entry name" value="FLAGELLAR CAP/ASSEMBLY PROTEIN FLID"/>
    <property type="match status" value="1"/>
</dbReference>
<dbReference type="AlphaFoldDB" id="A0A6I3SIS6"/>
<name>A0A6I3SIS6_HELMO</name>
<evidence type="ECO:0000313" key="2">
    <source>
        <dbReference type="EMBL" id="MTV48784.1"/>
    </source>
</evidence>
<dbReference type="GO" id="GO:0071973">
    <property type="term" value="P:bacterial-type flagellum-dependent cell motility"/>
    <property type="evidence" value="ECO:0007669"/>
    <property type="project" value="TreeGrafter"/>
</dbReference>
<organism evidence="2 3">
    <name type="scientific">Heliobacterium mobile</name>
    <name type="common">Heliobacillus mobilis</name>
    <dbReference type="NCBI Taxonomy" id="28064"/>
    <lineage>
        <taxon>Bacteria</taxon>
        <taxon>Bacillati</taxon>
        <taxon>Bacillota</taxon>
        <taxon>Clostridia</taxon>
        <taxon>Eubacteriales</taxon>
        <taxon>Heliobacteriaceae</taxon>
        <taxon>Heliobacterium</taxon>
    </lineage>
</organism>
<accession>A0A6I3SIS6</accession>
<proteinExistence type="predicted"/>
<dbReference type="GO" id="GO:0007155">
    <property type="term" value="P:cell adhesion"/>
    <property type="evidence" value="ECO:0007669"/>
    <property type="project" value="InterPro"/>
</dbReference>
<gene>
    <name evidence="2" type="primary">fliD</name>
    <name evidence="2" type="ORF">GJ688_07290</name>
</gene>
<protein>
    <submittedName>
        <fullName evidence="2">Flagellar filament capping protein FliD</fullName>
    </submittedName>
</protein>
<sequence length="433" mass="46020">MFRAVGYYGGISSIWKPQSTYAPTVTKNRFNPYNYYNPYSSLDSLKNKVTSALKDTRERFAELGSKADQLTSNKAGNVFDKRVVDTGGSTALTGTAVDKTTAAIYKVGVTQVAVAQQNKGTQMQSSTTAATAGFAIQKNVFALNINGKTHTLTTDVGNSDTTKTTLQKMATSINEANTGITAKVVDTTSGGVTKSQIVLTANKTGTDNIFTINDVQGNLVANSGANIKTTSAQDAKYTVDGTAVTGQSNTVSLNGGKISLTLKAVTTEDVTVKVGQDTTAIKKAINDLVTVYNKTVNTLKDNQDVVKSSLSQSVIGAVKENRLNLEDIGIDLRADGSLAVDADKLSEALTDHPDRVKRTIGDYGGFAYKEGQLAKGVSSMPLTSLTSAATLGSDSGTQNWMIQQQLNSYQMNANPLLYYSLTNSSGMFYNGYF</sequence>